<dbReference type="PANTHER" id="PTHR42690:SF1">
    <property type="entry name" value="THREONINE SYNTHASE-LIKE 2"/>
    <property type="match status" value="1"/>
</dbReference>
<comment type="catalytic activity">
    <reaction evidence="10">
        <text>O-phospho-L-homoserine + H2O = L-threonine + phosphate</text>
        <dbReference type="Rhea" id="RHEA:10840"/>
        <dbReference type="ChEBI" id="CHEBI:15377"/>
        <dbReference type="ChEBI" id="CHEBI:43474"/>
        <dbReference type="ChEBI" id="CHEBI:57590"/>
        <dbReference type="ChEBI" id="CHEBI:57926"/>
        <dbReference type="EC" id="4.2.3.1"/>
    </reaction>
</comment>
<evidence type="ECO:0000256" key="3">
    <source>
        <dbReference type="ARBA" id="ARBA00005517"/>
    </source>
</evidence>
<evidence type="ECO:0000256" key="5">
    <source>
        <dbReference type="ARBA" id="ARBA00018679"/>
    </source>
</evidence>
<evidence type="ECO:0000256" key="11">
    <source>
        <dbReference type="NCBIfam" id="TIGR00260"/>
    </source>
</evidence>
<dbReference type="EMBL" id="CYHE01000003">
    <property type="protein sequence ID" value="CUA94917.1"/>
    <property type="molecule type" value="Genomic_DNA"/>
</dbReference>
<dbReference type="SUPFAM" id="SSF53686">
    <property type="entry name" value="Tryptophan synthase beta subunit-like PLP-dependent enzymes"/>
    <property type="match status" value="1"/>
</dbReference>
<evidence type="ECO:0000256" key="12">
    <source>
        <dbReference type="PIRSR" id="PIRSR604450-51"/>
    </source>
</evidence>
<dbReference type="InterPro" id="IPR000634">
    <property type="entry name" value="Ser/Thr_deHydtase_PyrdxlP-BS"/>
</dbReference>
<dbReference type="PROSITE" id="PS00165">
    <property type="entry name" value="DEHYDRATASE_SER_THR"/>
    <property type="match status" value="1"/>
</dbReference>
<evidence type="ECO:0000256" key="6">
    <source>
        <dbReference type="ARBA" id="ARBA00022605"/>
    </source>
</evidence>
<dbReference type="NCBIfam" id="TIGR00260">
    <property type="entry name" value="thrC"/>
    <property type="match status" value="1"/>
</dbReference>
<dbReference type="RefSeq" id="WP_055455126.1">
    <property type="nucleotide sequence ID" value="NZ_CYHE01000003.1"/>
</dbReference>
<dbReference type="InterPro" id="IPR004450">
    <property type="entry name" value="Thr_synthase-like"/>
</dbReference>
<dbReference type="InterPro" id="IPR029144">
    <property type="entry name" value="Thr_synth_N"/>
</dbReference>
<accession>A0A0K6HV49</accession>
<keyword evidence="8 12" id="KW-0663">Pyridoxal phosphate</keyword>
<name>A0A0K6HV49_9HYPH</name>
<dbReference type="GO" id="GO:0030170">
    <property type="term" value="F:pyridoxal phosphate binding"/>
    <property type="evidence" value="ECO:0007669"/>
    <property type="project" value="InterPro"/>
</dbReference>
<evidence type="ECO:0000256" key="1">
    <source>
        <dbReference type="ARBA" id="ARBA00001933"/>
    </source>
</evidence>
<comment type="pathway">
    <text evidence="2">Amino-acid biosynthesis; L-threonine biosynthesis; L-threonine from L-aspartate: step 5/5.</text>
</comment>
<evidence type="ECO:0000313" key="15">
    <source>
        <dbReference type="EMBL" id="CUA94917.1"/>
    </source>
</evidence>
<dbReference type="InterPro" id="IPR037158">
    <property type="entry name" value="Thr_synth_N_sf"/>
</dbReference>
<evidence type="ECO:0000259" key="13">
    <source>
        <dbReference type="Pfam" id="PF00291"/>
    </source>
</evidence>
<evidence type="ECO:0000256" key="10">
    <source>
        <dbReference type="ARBA" id="ARBA00049144"/>
    </source>
</evidence>
<evidence type="ECO:0000256" key="7">
    <source>
        <dbReference type="ARBA" id="ARBA00022697"/>
    </source>
</evidence>
<keyword evidence="16" id="KW-1185">Reference proteome</keyword>
<dbReference type="UniPathway" id="UPA00050">
    <property type="reaction ID" value="UER00065"/>
</dbReference>
<dbReference type="CDD" id="cd01560">
    <property type="entry name" value="Thr-synth_2"/>
    <property type="match status" value="1"/>
</dbReference>
<dbReference type="InterPro" id="IPR001926">
    <property type="entry name" value="TrpB-like_PALP"/>
</dbReference>
<dbReference type="GO" id="GO:0009088">
    <property type="term" value="P:threonine biosynthetic process"/>
    <property type="evidence" value="ECO:0007669"/>
    <property type="project" value="UniProtKB-UniRule"/>
</dbReference>
<gene>
    <name evidence="15" type="ORF">Ga0061067_103359</name>
</gene>
<keyword evidence="6" id="KW-0028">Amino-acid biosynthesis</keyword>
<sequence length="468" mass="50359">MRYVSTRGDAPVLDFADVLLQGLARDGGLYLPETWPQFDAKTIAGFAGKSYQDAAFEVIRPFTGGTINDADLKRMIDEAYATFRHPAVTPLVQIAPNRFVLELFHGPTLAFKDVAMQLLGRLMDHVLSERNQRATIVGATSGDTGGAAIEAFRGRERTDVFILFPEGRVSGVQRRQMTTPTEANVHALAVEGNFDDCQAIVKGMFNHFEFRDRVGLSGVNSINWARILAQIVYYFVAGVAVGAPHRPVSFTVPTGNFGDIFAGYAAMRMGLPVDRLVIATNRNDILVRTLETGRYEMRGVSATISPSMDIQISSNFERLLAEMHGRDGAAVKAMMGSLSQSGSFTISDGPLAEMRKLFAAGRCGEDQTAATIARTHAETGYLLDPHTAIGVHVAEELGAGEAPMVVLGTAHPAKFPAAVKAASGVYPALPEQLEPMMTAPERQSVLPADLGAIERHVEANARAVKGAA</sequence>
<dbReference type="OrthoDB" id="9763107at2"/>
<dbReference type="EC" id="4.2.3.1" evidence="4 11"/>
<organism evidence="15 16">
    <name type="scientific">Pannonibacter indicus</name>
    <dbReference type="NCBI Taxonomy" id="466044"/>
    <lineage>
        <taxon>Bacteria</taxon>
        <taxon>Pseudomonadati</taxon>
        <taxon>Pseudomonadota</taxon>
        <taxon>Alphaproteobacteria</taxon>
        <taxon>Hyphomicrobiales</taxon>
        <taxon>Stappiaceae</taxon>
        <taxon>Pannonibacter</taxon>
    </lineage>
</organism>
<evidence type="ECO:0000259" key="14">
    <source>
        <dbReference type="Pfam" id="PF14821"/>
    </source>
</evidence>
<dbReference type="Gene3D" id="3.40.50.1100">
    <property type="match status" value="2"/>
</dbReference>
<proteinExistence type="inferred from homology"/>
<keyword evidence="7" id="KW-0791">Threonine biosynthesis</keyword>
<evidence type="ECO:0000256" key="8">
    <source>
        <dbReference type="ARBA" id="ARBA00022898"/>
    </source>
</evidence>
<feature type="domain" description="Threonine synthase N-terminal" evidence="14">
    <location>
        <begin position="2"/>
        <end position="80"/>
    </location>
</feature>
<comment type="cofactor">
    <cofactor evidence="1 12">
        <name>pyridoxal 5'-phosphate</name>
        <dbReference type="ChEBI" id="CHEBI:597326"/>
    </cofactor>
</comment>
<feature type="domain" description="Tryptophan synthase beta chain-like PALP" evidence="13">
    <location>
        <begin position="89"/>
        <end position="331"/>
    </location>
</feature>
<evidence type="ECO:0000256" key="9">
    <source>
        <dbReference type="ARBA" id="ARBA00023239"/>
    </source>
</evidence>
<dbReference type="Pfam" id="PF00291">
    <property type="entry name" value="PALP"/>
    <property type="match status" value="1"/>
</dbReference>
<evidence type="ECO:0000256" key="4">
    <source>
        <dbReference type="ARBA" id="ARBA00013028"/>
    </source>
</evidence>
<dbReference type="GO" id="GO:0004795">
    <property type="term" value="F:threonine synthase activity"/>
    <property type="evidence" value="ECO:0007669"/>
    <property type="project" value="UniProtKB-UniRule"/>
</dbReference>
<feature type="modified residue" description="N6-(pyridoxal phosphate)lysine" evidence="12">
    <location>
        <position position="112"/>
    </location>
</feature>
<dbReference type="PANTHER" id="PTHR42690">
    <property type="entry name" value="THREONINE SYNTHASE FAMILY MEMBER"/>
    <property type="match status" value="1"/>
</dbReference>
<keyword evidence="9" id="KW-0456">Lyase</keyword>
<dbReference type="Gene3D" id="3.90.1380.10">
    <property type="entry name" value="Threonine synthase, N-terminal domain"/>
    <property type="match status" value="1"/>
</dbReference>
<protein>
    <recommendedName>
        <fullName evidence="5 11">Threonine synthase</fullName>
        <ecNumber evidence="4 11">4.2.3.1</ecNumber>
    </recommendedName>
</protein>
<dbReference type="InterPro" id="IPR036052">
    <property type="entry name" value="TrpB-like_PALP_sf"/>
</dbReference>
<evidence type="ECO:0000256" key="2">
    <source>
        <dbReference type="ARBA" id="ARBA00004979"/>
    </source>
</evidence>
<comment type="similarity">
    <text evidence="3">Belongs to the threonine synthase family.</text>
</comment>
<reference evidence="16" key="1">
    <citation type="submission" date="2015-08" db="EMBL/GenBank/DDBJ databases">
        <authorList>
            <person name="Varghese N."/>
        </authorList>
    </citation>
    <scope>NUCLEOTIDE SEQUENCE [LARGE SCALE GENOMIC DNA]</scope>
    <source>
        <strain evidence="16">DSM 23407</strain>
    </source>
</reference>
<dbReference type="Proteomes" id="UP000183900">
    <property type="component" value="Unassembled WGS sequence"/>
</dbReference>
<dbReference type="InterPro" id="IPR051166">
    <property type="entry name" value="Threonine_Synthase"/>
</dbReference>
<dbReference type="Pfam" id="PF14821">
    <property type="entry name" value="Thr_synth_N"/>
    <property type="match status" value="1"/>
</dbReference>
<evidence type="ECO:0000313" key="16">
    <source>
        <dbReference type="Proteomes" id="UP000183900"/>
    </source>
</evidence>
<dbReference type="AlphaFoldDB" id="A0A0K6HV49"/>
<dbReference type="Pfam" id="PF24857">
    <property type="entry name" value="THR4_C"/>
    <property type="match status" value="1"/>
</dbReference>